<keyword evidence="2" id="KW-1185">Reference proteome</keyword>
<accession>A0A2S7ST77</accession>
<protein>
    <submittedName>
        <fullName evidence="1">Uncharacterized protein</fullName>
    </submittedName>
</protein>
<reference evidence="1 2" key="1">
    <citation type="submission" date="2018-01" db="EMBL/GenBank/DDBJ databases">
        <title>A novel member of the phylum Bacteroidetes isolated from glacier ice.</title>
        <authorList>
            <person name="Liu Q."/>
            <person name="Xin Y.-H."/>
        </authorList>
    </citation>
    <scope>NUCLEOTIDE SEQUENCE [LARGE SCALE GENOMIC DNA]</scope>
    <source>
        <strain evidence="1 2">RB1R16</strain>
    </source>
</reference>
<dbReference type="EMBL" id="PPSL01000004">
    <property type="protein sequence ID" value="PQJ10123.1"/>
    <property type="molecule type" value="Genomic_DNA"/>
</dbReference>
<sequence length="87" mass="9541">MLKAVKLHNYPFAYFLSLCCRPAISGINSERNKPACRQAGKTALLRTAPHAKVAQLRAIVVGYAALRKLSQRFSLSISKSYTTNTSA</sequence>
<dbReference type="Proteomes" id="UP000239872">
    <property type="component" value="Unassembled WGS sequence"/>
</dbReference>
<comment type="caution">
    <text evidence="1">The sequence shown here is derived from an EMBL/GenBank/DDBJ whole genome shotgun (WGS) entry which is preliminary data.</text>
</comment>
<dbReference type="AlphaFoldDB" id="A0A2S7ST77"/>
<evidence type="ECO:0000313" key="1">
    <source>
        <dbReference type="EMBL" id="PQJ10123.1"/>
    </source>
</evidence>
<evidence type="ECO:0000313" key="2">
    <source>
        <dbReference type="Proteomes" id="UP000239872"/>
    </source>
</evidence>
<organism evidence="1 2">
    <name type="scientific">Flavipsychrobacter stenotrophus</name>
    <dbReference type="NCBI Taxonomy" id="2077091"/>
    <lineage>
        <taxon>Bacteria</taxon>
        <taxon>Pseudomonadati</taxon>
        <taxon>Bacteroidota</taxon>
        <taxon>Chitinophagia</taxon>
        <taxon>Chitinophagales</taxon>
        <taxon>Chitinophagaceae</taxon>
        <taxon>Flavipsychrobacter</taxon>
    </lineage>
</organism>
<proteinExistence type="predicted"/>
<gene>
    <name evidence="1" type="ORF">CJD36_015615</name>
</gene>
<name>A0A2S7ST77_9BACT</name>